<protein>
    <submittedName>
        <fullName evidence="1">Uncharacterized protein</fullName>
    </submittedName>
</protein>
<sequence length="85" mass="10105">MALIEYHLGLRQVVMALMNLGYRRAAKTLTKWRNTLPVFILSLEKMNYFILLKLRNLRNLLPVFCLIYLTLDSTWVRAVDKLKHK</sequence>
<dbReference type="RefSeq" id="YP_007374943.1">
    <property type="nucleotide sequence ID" value="NC_020148.1"/>
</dbReference>
<keyword evidence="1" id="KW-0496">Mitochondrion</keyword>
<name>L8B9H0_PHLRA</name>
<reference evidence="1" key="1">
    <citation type="journal article" date="2014" name="PLoS ONE">
        <title>Mitochondrial Genome of Phlebia radiata Is the Second Largest (156 kbp) among Fungi and Features Signs of Genome Flexibility and Recent Recombination Events.</title>
        <authorList>
            <person name="Salavirta H."/>
            <person name="Oksanen I."/>
            <person name="Kuuskeri J."/>
            <person name="Makela M."/>
            <person name="Laine P."/>
            <person name="Paulin L."/>
            <person name="Lundell T."/>
        </authorList>
    </citation>
    <scope>NUCLEOTIDE SEQUENCE</scope>
    <source>
        <strain evidence="1">79</strain>
    </source>
</reference>
<accession>L8B9H0</accession>
<organism evidence="1">
    <name type="scientific">Phlebia radiata</name>
    <name type="common">White-rot fungus</name>
    <dbReference type="NCBI Taxonomy" id="5308"/>
    <lineage>
        <taxon>Eukaryota</taxon>
        <taxon>Fungi</taxon>
        <taxon>Dikarya</taxon>
        <taxon>Basidiomycota</taxon>
        <taxon>Agaricomycotina</taxon>
        <taxon>Agaricomycetes</taxon>
        <taxon>Polyporales</taxon>
        <taxon>Meruliaceae</taxon>
        <taxon>Phlebia</taxon>
    </lineage>
</organism>
<dbReference type="AlphaFoldDB" id="L8B9H0"/>
<dbReference type="EMBL" id="HE613568">
    <property type="protein sequence ID" value="CCF07384.1"/>
    <property type="molecule type" value="Genomic_DNA"/>
</dbReference>
<gene>
    <name evidence="1" type="ORF">Pra_mt0316</name>
</gene>
<evidence type="ECO:0000313" key="1">
    <source>
        <dbReference type="EMBL" id="CCF07384.1"/>
    </source>
</evidence>
<proteinExistence type="predicted"/>
<dbReference type="GeneID" id="14469557"/>
<geneLocation type="mitochondrion" evidence="1"/>